<dbReference type="Proteomes" id="UP000634136">
    <property type="component" value="Unassembled WGS sequence"/>
</dbReference>
<dbReference type="EMBL" id="JAAIUW010000011">
    <property type="protein sequence ID" value="KAF7809709.1"/>
    <property type="molecule type" value="Genomic_DNA"/>
</dbReference>
<dbReference type="AlphaFoldDB" id="A0A834STI8"/>
<organism evidence="2 3">
    <name type="scientific">Senna tora</name>
    <dbReference type="NCBI Taxonomy" id="362788"/>
    <lineage>
        <taxon>Eukaryota</taxon>
        <taxon>Viridiplantae</taxon>
        <taxon>Streptophyta</taxon>
        <taxon>Embryophyta</taxon>
        <taxon>Tracheophyta</taxon>
        <taxon>Spermatophyta</taxon>
        <taxon>Magnoliopsida</taxon>
        <taxon>eudicotyledons</taxon>
        <taxon>Gunneridae</taxon>
        <taxon>Pentapetalae</taxon>
        <taxon>rosids</taxon>
        <taxon>fabids</taxon>
        <taxon>Fabales</taxon>
        <taxon>Fabaceae</taxon>
        <taxon>Caesalpinioideae</taxon>
        <taxon>Cassia clade</taxon>
        <taxon>Senna</taxon>
    </lineage>
</organism>
<name>A0A834STI8_9FABA</name>
<reference evidence="2" key="1">
    <citation type="submission" date="2020-09" db="EMBL/GenBank/DDBJ databases">
        <title>Genome-Enabled Discovery of Anthraquinone Biosynthesis in Senna tora.</title>
        <authorList>
            <person name="Kang S.-H."/>
            <person name="Pandey R.P."/>
            <person name="Lee C.-M."/>
            <person name="Sim J.-S."/>
            <person name="Jeong J.-T."/>
            <person name="Choi B.-S."/>
            <person name="Jung M."/>
            <person name="Ginzburg D."/>
            <person name="Zhao K."/>
            <person name="Won S.Y."/>
            <person name="Oh T.-J."/>
            <person name="Yu Y."/>
            <person name="Kim N.-H."/>
            <person name="Lee O.R."/>
            <person name="Lee T.-H."/>
            <person name="Bashyal P."/>
            <person name="Kim T.-S."/>
            <person name="Lee W.-H."/>
            <person name="Kawkins C."/>
            <person name="Kim C.-K."/>
            <person name="Kim J.S."/>
            <person name="Ahn B.O."/>
            <person name="Rhee S.Y."/>
            <person name="Sohng J.K."/>
        </authorList>
    </citation>
    <scope>NUCLEOTIDE SEQUENCE</scope>
    <source>
        <tissue evidence="2">Leaf</tissue>
    </source>
</reference>
<gene>
    <name evidence="2" type="ORF">G2W53_036452</name>
</gene>
<sequence>MAYIAVPRESQIQRGKEDGLN</sequence>
<keyword evidence="3" id="KW-1185">Reference proteome</keyword>
<evidence type="ECO:0000256" key="1">
    <source>
        <dbReference type="SAM" id="MobiDB-lite"/>
    </source>
</evidence>
<protein>
    <submittedName>
        <fullName evidence="2">Uncharacterized protein</fullName>
    </submittedName>
</protein>
<evidence type="ECO:0000313" key="3">
    <source>
        <dbReference type="Proteomes" id="UP000634136"/>
    </source>
</evidence>
<proteinExistence type="predicted"/>
<comment type="caution">
    <text evidence="2">The sequence shown here is derived from an EMBL/GenBank/DDBJ whole genome shotgun (WGS) entry which is preliminary data.</text>
</comment>
<feature type="region of interest" description="Disordered" evidence="1">
    <location>
        <begin position="1"/>
        <end position="21"/>
    </location>
</feature>
<evidence type="ECO:0000313" key="2">
    <source>
        <dbReference type="EMBL" id="KAF7809709.1"/>
    </source>
</evidence>
<accession>A0A834STI8</accession>